<feature type="transmembrane region" description="Helical" evidence="7">
    <location>
        <begin position="21"/>
        <end position="39"/>
    </location>
</feature>
<evidence type="ECO:0000256" key="3">
    <source>
        <dbReference type="ARBA" id="ARBA00022519"/>
    </source>
</evidence>
<keyword evidence="4 7" id="KW-0812">Transmembrane</keyword>
<evidence type="ECO:0000259" key="8">
    <source>
        <dbReference type="Pfam" id="PF01694"/>
    </source>
</evidence>
<dbReference type="GO" id="GO:0006508">
    <property type="term" value="P:proteolysis"/>
    <property type="evidence" value="ECO:0007669"/>
    <property type="project" value="UniProtKB-KW"/>
</dbReference>
<feature type="transmembrane region" description="Helical" evidence="7">
    <location>
        <begin position="78"/>
        <end position="98"/>
    </location>
</feature>
<dbReference type="InterPro" id="IPR035952">
    <property type="entry name" value="Rhomboid-like_sf"/>
</dbReference>
<dbReference type="Pfam" id="PF01694">
    <property type="entry name" value="Rhomboid"/>
    <property type="match status" value="1"/>
</dbReference>
<dbReference type="Gene3D" id="1.20.1540.10">
    <property type="entry name" value="Rhomboid-like"/>
    <property type="match status" value="1"/>
</dbReference>
<feature type="transmembrane region" description="Helical" evidence="7">
    <location>
        <begin position="196"/>
        <end position="215"/>
    </location>
</feature>
<reference evidence="9 10" key="1">
    <citation type="submission" date="2021-09" db="EMBL/GenBank/DDBJ databases">
        <title>The complete genome sequence of a new microorganism.</title>
        <authorList>
            <person name="Zi Z."/>
        </authorList>
    </citation>
    <scope>NUCLEOTIDE SEQUENCE [LARGE SCALE GENOMIC DNA]</scope>
    <source>
        <strain evidence="9 10">WGZ8</strain>
    </source>
</reference>
<evidence type="ECO:0000256" key="7">
    <source>
        <dbReference type="SAM" id="Phobius"/>
    </source>
</evidence>
<keyword evidence="9" id="KW-0645">Protease</keyword>
<gene>
    <name evidence="9" type="ORF">K9B37_24190</name>
</gene>
<name>A0ABS7VVZ6_9HYPH</name>
<feature type="domain" description="Peptidase S54 rhomboid" evidence="8">
    <location>
        <begin position="73"/>
        <end position="216"/>
    </location>
</feature>
<keyword evidence="3" id="KW-0997">Cell inner membrane</keyword>
<evidence type="ECO:0000256" key="6">
    <source>
        <dbReference type="ARBA" id="ARBA00023136"/>
    </source>
</evidence>
<accession>A0ABS7VVZ6</accession>
<dbReference type="Proteomes" id="UP000704176">
    <property type="component" value="Unassembled WGS sequence"/>
</dbReference>
<dbReference type="GO" id="GO:0008233">
    <property type="term" value="F:peptidase activity"/>
    <property type="evidence" value="ECO:0007669"/>
    <property type="project" value="UniProtKB-KW"/>
</dbReference>
<evidence type="ECO:0000313" key="9">
    <source>
        <dbReference type="EMBL" id="MBZ6079359.1"/>
    </source>
</evidence>
<keyword evidence="10" id="KW-1185">Reference proteome</keyword>
<evidence type="ECO:0000256" key="5">
    <source>
        <dbReference type="ARBA" id="ARBA00022989"/>
    </source>
</evidence>
<dbReference type="EMBL" id="JAIRBM010000034">
    <property type="protein sequence ID" value="MBZ6079359.1"/>
    <property type="molecule type" value="Genomic_DNA"/>
</dbReference>
<comment type="subcellular location">
    <subcellularLocation>
        <location evidence="1">Membrane</location>
        <topology evidence="1">Multi-pass membrane protein</topology>
    </subcellularLocation>
</comment>
<evidence type="ECO:0000256" key="4">
    <source>
        <dbReference type="ARBA" id="ARBA00022692"/>
    </source>
</evidence>
<dbReference type="SUPFAM" id="SSF144091">
    <property type="entry name" value="Rhomboid-like"/>
    <property type="match status" value="1"/>
</dbReference>
<feature type="transmembrane region" description="Helical" evidence="7">
    <location>
        <begin position="134"/>
        <end position="153"/>
    </location>
</feature>
<dbReference type="RefSeq" id="WP_224316376.1">
    <property type="nucleotide sequence ID" value="NZ_JAIRBM010000034.1"/>
</dbReference>
<sequence length="235" mass="25753">MFLPLHDGVPLKNMKTPTGTRILLLICVAAYLFMFYGPLGPDATVAGFGLIPSVLFGTEILPEGFPFVPTPLTLLTSLFLHVSLFHLLGNMVFLWVFGDNVEDAMGHGRFIVFFLLCGGFAGLVHSLVEADSHRPLIGASGGVSGVVAAYLILYPRVRIWGLFLTAIPLRLPAYWAIGFWFILQFASAFFGTDDGVGWFAHLGGFVAGALLIPLMRHRYDPLLARIETQEMKAPR</sequence>
<evidence type="ECO:0000313" key="10">
    <source>
        <dbReference type="Proteomes" id="UP000704176"/>
    </source>
</evidence>
<dbReference type="PANTHER" id="PTHR43066">
    <property type="entry name" value="RHOMBOID-RELATED PROTEIN"/>
    <property type="match status" value="1"/>
</dbReference>
<keyword evidence="9" id="KW-0378">Hydrolase</keyword>
<keyword evidence="2" id="KW-1003">Cell membrane</keyword>
<keyword evidence="5 7" id="KW-1133">Transmembrane helix</keyword>
<organism evidence="9 10">
    <name type="scientific">Microvirga puerhi</name>
    <dbReference type="NCBI Taxonomy" id="2876078"/>
    <lineage>
        <taxon>Bacteria</taxon>
        <taxon>Pseudomonadati</taxon>
        <taxon>Pseudomonadota</taxon>
        <taxon>Alphaproteobacteria</taxon>
        <taxon>Hyphomicrobiales</taxon>
        <taxon>Methylobacteriaceae</taxon>
        <taxon>Microvirga</taxon>
    </lineage>
</organism>
<dbReference type="PANTHER" id="PTHR43066:SF26">
    <property type="entry name" value="RHOMBOID PROTEASE GLPG"/>
    <property type="match status" value="1"/>
</dbReference>
<proteinExistence type="predicted"/>
<keyword evidence="6 7" id="KW-0472">Membrane</keyword>
<evidence type="ECO:0000256" key="2">
    <source>
        <dbReference type="ARBA" id="ARBA00022475"/>
    </source>
</evidence>
<comment type="caution">
    <text evidence="9">The sequence shown here is derived from an EMBL/GenBank/DDBJ whole genome shotgun (WGS) entry which is preliminary data.</text>
</comment>
<dbReference type="InterPro" id="IPR022764">
    <property type="entry name" value="Peptidase_S54_rhomboid_dom"/>
</dbReference>
<protein>
    <submittedName>
        <fullName evidence="9">Rhomboid family intramembrane serine protease</fullName>
    </submittedName>
</protein>
<evidence type="ECO:0000256" key="1">
    <source>
        <dbReference type="ARBA" id="ARBA00004141"/>
    </source>
</evidence>
<feature type="transmembrane region" description="Helical" evidence="7">
    <location>
        <begin position="110"/>
        <end position="128"/>
    </location>
</feature>